<reference evidence="1" key="1">
    <citation type="journal article" date="2020" name="Nature">
        <title>Giant virus diversity and host interactions through global metagenomics.</title>
        <authorList>
            <person name="Schulz F."/>
            <person name="Roux S."/>
            <person name="Paez-Espino D."/>
            <person name="Jungbluth S."/>
            <person name="Walsh D.A."/>
            <person name="Denef V.J."/>
            <person name="McMahon K.D."/>
            <person name="Konstantinidis K.T."/>
            <person name="Eloe-Fadrosh E.A."/>
            <person name="Kyrpides N.C."/>
            <person name="Woyke T."/>
        </authorList>
    </citation>
    <scope>NUCLEOTIDE SEQUENCE</scope>
    <source>
        <strain evidence="1">GVMAG-M-3300024302-11</strain>
    </source>
</reference>
<accession>A0A6C0IV82</accession>
<proteinExistence type="predicted"/>
<protein>
    <submittedName>
        <fullName evidence="1">Uncharacterized protein</fullName>
    </submittedName>
</protein>
<name>A0A6C0IV82_9ZZZZ</name>
<sequence>MSDVEYLVFENSAQPLDMNEIPVFKNGSVMPWSYYTSNIETDTTVTNEARKRFMYTSESKPSAAGGDAGVHVSQIKRYVQTGITTDDYKAITINDPTIADYKSWGWKLNKDQDGNEVLPNYGEFQFVPGFEPSYEDISNIKIKFRFGFGLGSQSYNFAEETVTVKVYNLSSAPKIYTSQKEFMDINYDGVTDSYAGLTSSVEDTINVDLKEGVDDNTNPNKSFVYIAVESGEQVALSFPFNGTDLSFGQLDFKPNGENLTLSDDLASTTDLSRAHRINIRGDNNEPQVALEGIKFDFYRLEVSAKTDYQNMVFNKTNNLIAYIDVVPKTYGTELTHFKRTIKVNVTLQKDTTLPKLENTFYYDEVTEKMKKHVVSATNNNRQRVIVTPDEAIHHAIATNDSAAPSFVRNNSPSDALDQYHKSMLTSTETALDNYKLSFNTQSMRENLALFVAQDLSKSAEVNLSTWTASSQITCDISNLLASTEVSTLNTTLNTELTAKNKAITLANIKANNVCASDFQSLVKAWFTVINPLNSTNAEINAYDNSESMPWMDTGRNEQRKFGSLRDVSCGNHSDVLISGQQALGQVPDTSGQRATLMGQESTILTLLYALDNHSKNGSDALVNRYSADMPKYTTATTKLDRLYRAMRTEYHGEKSWDNTITDASGASAKRPVGLYKDLFNYRYQLNPVDGVSAFNYICNVLKIVHTEAGPDKVYYGVNKLHDALNIPRKQPTKTDVEALLYGDQNTNQTFEAKLIGGATTFMIDNTNGGKIGKAELGNTFLSGKRRDGFLNDANNEKASVFYKSNFTTVGFNSDYKGLADHSFNSTRTNTADVSNAALLGKFIYNIGTSGISVYNEANFHNEDKDFSGVMRLPYSASGKYTDVYIVDADGNEVEIKETIIDVTTTLENDHGPQSADQSRNMDMSTSDIAVYTTVTQSVKDLRKTNIKDVTQKFDIYNAGIFQVYRLGNVLQWVANVNDLDAEILPAMTMPTLKLKYRHDAAKECVNLYSENCLALQDVISTLDMSLNSTRETAQGYNVSSDVTDASNIVVASRWGNTYMPIDVSGYLERGEEFYFEYKKDQFGTDDVNITTPASANNNSNNYGTLVDLPSDGEAHKFTLQYLNTLNVDADWVDVTSETRFSYECHDKNSNMAAGTRNTHGDFNSETKFTNTSSSNVKGAPKFRLCLPSQSTLLQIYQSSQPNAGNNELFNFGSLKRHLELNLKYSKSAQLEKLNGSWSKDIDGNDKTLKLDVYVKSDAYAANIKYQSISYTQKYNGLVKTISAATTINTTFQESSQAVDFKTVGYKVKSVPGSDNQLEPDYTGLQAYDLSEQYYGSKKNTVSFVNATVDENRYGSQAPIAIISVDNYETSFGYSASAKVVPLFQRAEDEADWESNNNVFCKLDNTFDSTTDASSGSQRLIPANNNYSVSLLDNGTKISLHRNTPLNYEQWIGTNGDIVNGHNFKDGNNLAYSELVVVKVTYYEPNSLFGVRGQRKDKTLIIRVTPQDIREIAWDSTFEYVVNDGDKEVDISSLLSATVEGKSHDDIEYYVRGFIDESGTIHHYSALGDLSNNADSIKMDVSNLKVMGDTTAQLNVGLTTGTAAWTFNNDVAEVAEVAKNLNDLVVNGKLKLYPNLSATTGFDAWTMNSYKILVEAHLKQNGQVAKEKALALVSIKVQQGPTDFKLLPNIFYYESVTETLGTNAEGKTIRENNPNTELRKFTDKIGHNDINDLYNPSDSVNGAGKTIEWKIVSIDDKLEVVAGNLYDFSKQIIRLKDIPANRTTETKSSPSTQLGDFVHFNYERQSEYHVHIQACASKLKLLKVKKVPEAYVCELGRAAAPGGDDFTGKSGTQFRTASYIIEDTNAINVQSNNDQLFYFCDPETNKYHGPLSLQPRKLSDLTAIKSIYNQDLLYSYVRHSVTDSGYTPLYKTKNFAITDKAPKPEDCATFVFAIKVSDSYDKPKVALQPYLLNDKAEYYSAEPKLQTQLDNGLIGVEVGQRNILYVYTDHIDLGLDYAKDFDNNFKIPVWHPEYDQVDDANNSVLGYSQYVHPDMSIGSTNGSWNNGLRNGTADGNMNGSNRYGLYPNNGNGDRVIVDYFVESHGSIDMSGRNEVSKERLLNKPQVFGEPVDYSGTLLLNKVTVNNASAPISGTDKRMYRLSKVNRAKLHANDMKSTLNEFRYTTGQLQFNDAHVPKVGDVYSFSIAAVTNVLATQNDMSMNKNMVDYNEDFYPYIKQDYNGVASSTLKYPQQFQKYVYDASGERIITLAYAIANNNSTGGAGNFDVDLSSVYNYPSASQSTNDQGVLAVCRTHFKVRVTAKETTVTSLSASGQTASASGLNFDSGSIVDATLSGGIITPKYIISGLEGDIKLFNVAGSVILGTYKNGVWEDL</sequence>
<organism evidence="1">
    <name type="scientific">viral metagenome</name>
    <dbReference type="NCBI Taxonomy" id="1070528"/>
    <lineage>
        <taxon>unclassified sequences</taxon>
        <taxon>metagenomes</taxon>
        <taxon>organismal metagenomes</taxon>
    </lineage>
</organism>
<evidence type="ECO:0000313" key="1">
    <source>
        <dbReference type="EMBL" id="QHT96306.1"/>
    </source>
</evidence>
<dbReference type="EMBL" id="MN740255">
    <property type="protein sequence ID" value="QHT96306.1"/>
    <property type="molecule type" value="Genomic_DNA"/>
</dbReference>